<dbReference type="AlphaFoldDB" id="A0A6S7J982"/>
<proteinExistence type="predicted"/>
<reference evidence="1" key="1">
    <citation type="submission" date="2020-04" db="EMBL/GenBank/DDBJ databases">
        <authorList>
            <person name="Alioto T."/>
            <person name="Alioto T."/>
            <person name="Gomez Garrido J."/>
        </authorList>
    </citation>
    <scope>NUCLEOTIDE SEQUENCE</scope>
    <source>
        <strain evidence="1">A484AB</strain>
    </source>
</reference>
<evidence type="ECO:0000313" key="2">
    <source>
        <dbReference type="Proteomes" id="UP001152795"/>
    </source>
</evidence>
<dbReference type="PANTHER" id="PTHR35617:SF3">
    <property type="entry name" value="CORE-BINDING (CB) DOMAIN-CONTAINING PROTEIN"/>
    <property type="match status" value="1"/>
</dbReference>
<accession>A0A6S7J982</accession>
<comment type="caution">
    <text evidence="1">The sequence shown here is derived from an EMBL/GenBank/DDBJ whole genome shotgun (WGS) entry which is preliminary data.</text>
</comment>
<name>A0A6S7J982_PARCT</name>
<protein>
    <submittedName>
        <fullName evidence="1">Uncharacterized protein</fullName>
    </submittedName>
</protein>
<dbReference type="PANTHER" id="PTHR35617">
    <property type="entry name" value="PHAGE_INTEGRASE DOMAIN-CONTAINING PROTEIN"/>
    <property type="match status" value="1"/>
</dbReference>
<gene>
    <name evidence="1" type="ORF">PACLA_8A009405</name>
</gene>
<dbReference type="OrthoDB" id="5989564at2759"/>
<dbReference type="EMBL" id="CACRXK020008020">
    <property type="protein sequence ID" value="CAB4013782.1"/>
    <property type="molecule type" value="Genomic_DNA"/>
</dbReference>
<keyword evidence="2" id="KW-1185">Reference proteome</keyword>
<dbReference type="Proteomes" id="UP001152795">
    <property type="component" value="Unassembled WGS sequence"/>
</dbReference>
<sequence length="281" mass="31591">MALYLRDVHVLLITSFQYMVIDQLKKQTSDGNSTCPLDPMDTRKTNGQLEIHLTNGTSNGLLIFPSDILHGYWTLIGFSDHVTGVLLGSWRTSTQKHINSARSALSCFLSIGNFPVGKHPIVCRFLKGAFERKPPANKHYAIYVQTVLAYLKTFTPNRGLSLKELSHKLTMLLALVTIQRKQTLIHLNINNGCMIQSGVQFVFVLDKHIKQSRPNYSVPPVIVPRYTLDPDVCPYLCLEEYLEKTKHLRQSVNLLVAAIKPHCAIGSQTLARWIKIVGIDA</sequence>
<evidence type="ECO:0000313" key="1">
    <source>
        <dbReference type="EMBL" id="CAB4013782.1"/>
    </source>
</evidence>
<organism evidence="1 2">
    <name type="scientific">Paramuricea clavata</name>
    <name type="common">Red gorgonian</name>
    <name type="synonym">Violescent sea-whip</name>
    <dbReference type="NCBI Taxonomy" id="317549"/>
    <lineage>
        <taxon>Eukaryota</taxon>
        <taxon>Metazoa</taxon>
        <taxon>Cnidaria</taxon>
        <taxon>Anthozoa</taxon>
        <taxon>Octocorallia</taxon>
        <taxon>Malacalcyonacea</taxon>
        <taxon>Plexauridae</taxon>
        <taxon>Paramuricea</taxon>
    </lineage>
</organism>